<dbReference type="Proteomes" id="UP001550853">
    <property type="component" value="Unassembled WGS sequence"/>
</dbReference>
<dbReference type="EMBL" id="JBEZVI010000044">
    <property type="protein sequence ID" value="MEU3714373.1"/>
    <property type="molecule type" value="Genomic_DNA"/>
</dbReference>
<accession>A0ABV2Z8P9</accession>
<gene>
    <name evidence="1" type="ORF">AB0E61_30280</name>
</gene>
<reference evidence="1 2" key="1">
    <citation type="submission" date="2024-06" db="EMBL/GenBank/DDBJ databases">
        <title>The Natural Products Discovery Center: Release of the First 8490 Sequenced Strains for Exploring Actinobacteria Biosynthetic Diversity.</title>
        <authorList>
            <person name="Kalkreuter E."/>
            <person name="Kautsar S.A."/>
            <person name="Yang D."/>
            <person name="Bader C.D."/>
            <person name="Teijaro C.N."/>
            <person name="Fluegel L."/>
            <person name="Davis C.M."/>
            <person name="Simpson J.R."/>
            <person name="Lauterbach L."/>
            <person name="Steele A.D."/>
            <person name="Gui C."/>
            <person name="Meng S."/>
            <person name="Li G."/>
            <person name="Viehrig K."/>
            <person name="Ye F."/>
            <person name="Su P."/>
            <person name="Kiefer A.F."/>
            <person name="Nichols A."/>
            <person name="Cepeda A.J."/>
            <person name="Yan W."/>
            <person name="Fan B."/>
            <person name="Jiang Y."/>
            <person name="Adhikari A."/>
            <person name="Zheng C.-J."/>
            <person name="Schuster L."/>
            <person name="Cowan T.M."/>
            <person name="Smanski M.J."/>
            <person name="Chevrette M.G."/>
            <person name="De Carvalho L.P.S."/>
            <person name="Shen B."/>
        </authorList>
    </citation>
    <scope>NUCLEOTIDE SEQUENCE [LARGE SCALE GENOMIC DNA]</scope>
    <source>
        <strain evidence="1 2">NPDC033039</strain>
    </source>
</reference>
<evidence type="ECO:0000313" key="1">
    <source>
        <dbReference type="EMBL" id="MEU3714373.1"/>
    </source>
</evidence>
<protein>
    <recommendedName>
        <fullName evidence="3">TetR family transcriptional regulator</fullName>
    </recommendedName>
</protein>
<comment type="caution">
    <text evidence="1">The sequence shown here is derived from an EMBL/GenBank/DDBJ whole genome shotgun (WGS) entry which is preliminary data.</text>
</comment>
<proteinExistence type="predicted"/>
<name>A0ABV2Z8P9_9ACTN</name>
<organism evidence="1 2">
    <name type="scientific">Streptomyces catenulae</name>
    <dbReference type="NCBI Taxonomy" id="66875"/>
    <lineage>
        <taxon>Bacteria</taxon>
        <taxon>Bacillati</taxon>
        <taxon>Actinomycetota</taxon>
        <taxon>Actinomycetes</taxon>
        <taxon>Kitasatosporales</taxon>
        <taxon>Streptomycetaceae</taxon>
        <taxon>Streptomyces</taxon>
    </lineage>
</organism>
<dbReference type="RefSeq" id="WP_157848062.1">
    <property type="nucleotide sequence ID" value="NZ_JBEZVI010000044.1"/>
</dbReference>
<evidence type="ECO:0008006" key="3">
    <source>
        <dbReference type="Google" id="ProtNLM"/>
    </source>
</evidence>
<evidence type="ECO:0000313" key="2">
    <source>
        <dbReference type="Proteomes" id="UP001550853"/>
    </source>
</evidence>
<keyword evidence="2" id="KW-1185">Reference proteome</keyword>
<sequence length="171" mass="17999">MTTETGEQDATLAAFVGQRFATALYEGLRRARVPQRTALRSVATRPPDACPVSGGALLAAHAQGILAGFRDALAIVPGLAGQDRTWLRTGLLAWARQVLDAAACPERPVRRAGQRTGRTWPPALRGRLHALAVSLLIEAAVVALPGDVPATSEAIRTLARTVRSVALDAPV</sequence>